<dbReference type="EMBL" id="LPAD01000081">
    <property type="protein sequence ID" value="KVN81592.1"/>
    <property type="molecule type" value="Genomic_DNA"/>
</dbReference>
<protein>
    <recommendedName>
        <fullName evidence="3">Transcriptional regulator</fullName>
    </recommendedName>
</protein>
<organism evidence="1 2">
    <name type="scientific">Burkholderia ubonensis</name>
    <dbReference type="NCBI Taxonomy" id="101571"/>
    <lineage>
        <taxon>Bacteria</taxon>
        <taxon>Pseudomonadati</taxon>
        <taxon>Pseudomonadota</taxon>
        <taxon>Betaproteobacteria</taxon>
        <taxon>Burkholderiales</taxon>
        <taxon>Burkholderiaceae</taxon>
        <taxon>Burkholderia</taxon>
        <taxon>Burkholderia cepacia complex</taxon>
    </lineage>
</organism>
<sequence>MYFRGMMILSASRISPFVDVQHVHCARCSGEIDCSAGRAWSLAGRRYIAISLHRRMQKDADDDRLSGSL</sequence>
<proteinExistence type="predicted"/>
<accession>A0ABD4DYE7</accession>
<evidence type="ECO:0008006" key="3">
    <source>
        <dbReference type="Google" id="ProtNLM"/>
    </source>
</evidence>
<evidence type="ECO:0000313" key="2">
    <source>
        <dbReference type="Proteomes" id="UP000057910"/>
    </source>
</evidence>
<dbReference type="AlphaFoldDB" id="A0ABD4DYE7"/>
<reference evidence="1 2" key="1">
    <citation type="submission" date="2015-11" db="EMBL/GenBank/DDBJ databases">
        <title>Expanding the genomic diversity of Burkholderia species for the development of highly accurate diagnostics.</title>
        <authorList>
            <person name="Sahl J."/>
            <person name="Keim P."/>
            <person name="Wagner D."/>
        </authorList>
    </citation>
    <scope>NUCLEOTIDE SEQUENCE [LARGE SCALE GENOMIC DNA]</scope>
    <source>
        <strain evidence="1 2">MSMB1585WGS</strain>
    </source>
</reference>
<gene>
    <name evidence="1" type="ORF">WJ68_20205</name>
</gene>
<evidence type="ECO:0000313" key="1">
    <source>
        <dbReference type="EMBL" id="KVN81592.1"/>
    </source>
</evidence>
<name>A0ABD4DYE7_9BURK</name>
<dbReference type="Proteomes" id="UP000057910">
    <property type="component" value="Unassembled WGS sequence"/>
</dbReference>
<comment type="caution">
    <text evidence="1">The sequence shown here is derived from an EMBL/GenBank/DDBJ whole genome shotgun (WGS) entry which is preliminary data.</text>
</comment>